<keyword evidence="7 8" id="KW-0456">Lyase</keyword>
<evidence type="ECO:0000256" key="1">
    <source>
        <dbReference type="ARBA" id="ARBA00001864"/>
    </source>
</evidence>
<comment type="catalytic activity">
    <reaction evidence="1 8">
        <text>3-dehydroquinate = 3-dehydroshikimate + H2O</text>
        <dbReference type="Rhea" id="RHEA:21096"/>
        <dbReference type="ChEBI" id="CHEBI:15377"/>
        <dbReference type="ChEBI" id="CHEBI:16630"/>
        <dbReference type="ChEBI" id="CHEBI:32364"/>
        <dbReference type="EC" id="4.2.1.10"/>
    </reaction>
</comment>
<comment type="function">
    <text evidence="8">Catalyzes a trans-dehydration via an enolate intermediate.</text>
</comment>
<evidence type="ECO:0000256" key="7">
    <source>
        <dbReference type="ARBA" id="ARBA00023239"/>
    </source>
</evidence>
<keyword evidence="13" id="KW-1185">Reference proteome</keyword>
<dbReference type="InterPro" id="IPR036441">
    <property type="entry name" value="DHquinase_II_sf"/>
</dbReference>
<feature type="binding site" evidence="8 10">
    <location>
        <begin position="102"/>
        <end position="103"/>
    </location>
    <ligand>
        <name>substrate</name>
    </ligand>
</feature>
<dbReference type="KEGG" id="hprf:HLPR_13210"/>
<name>A0AAU9ER81_9FIRM</name>
<keyword evidence="6 8" id="KW-0057">Aromatic amino acid biosynthesis</keyword>
<evidence type="ECO:0000256" key="5">
    <source>
        <dbReference type="ARBA" id="ARBA00012060"/>
    </source>
</evidence>
<dbReference type="PANTHER" id="PTHR21272">
    <property type="entry name" value="CATABOLIC 3-DEHYDROQUINASE"/>
    <property type="match status" value="1"/>
</dbReference>
<dbReference type="PIRSF" id="PIRSF001399">
    <property type="entry name" value="DHquinase_II"/>
    <property type="match status" value="1"/>
</dbReference>
<dbReference type="GO" id="GO:0008652">
    <property type="term" value="P:amino acid biosynthetic process"/>
    <property type="evidence" value="ECO:0007669"/>
    <property type="project" value="UniProtKB-KW"/>
</dbReference>
<dbReference type="SUPFAM" id="SSF52304">
    <property type="entry name" value="Type II 3-dehydroquinate dehydratase"/>
    <property type="match status" value="1"/>
</dbReference>
<comment type="pathway">
    <text evidence="2 8">Metabolic intermediate biosynthesis; chorismate biosynthesis; chorismate from D-erythrose 4-phosphate and phosphoenolpyruvate: step 3/7.</text>
</comment>
<gene>
    <name evidence="8 12" type="primary">aroQ</name>
    <name evidence="12" type="ORF">HLPR_13210</name>
</gene>
<feature type="binding site" evidence="8 10">
    <location>
        <position position="88"/>
    </location>
    <ligand>
        <name>substrate</name>
    </ligand>
</feature>
<evidence type="ECO:0000256" key="9">
    <source>
        <dbReference type="PIRSR" id="PIRSR001399-1"/>
    </source>
</evidence>
<dbReference type="Pfam" id="PF01220">
    <property type="entry name" value="DHquinase_II"/>
    <property type="match status" value="1"/>
</dbReference>
<protein>
    <recommendedName>
        <fullName evidence="5 8">3-dehydroquinate dehydratase</fullName>
        <shortName evidence="8">3-dehydroquinase</shortName>
        <ecNumber evidence="5 8">4.2.1.10</ecNumber>
    </recommendedName>
    <alternativeName>
        <fullName evidence="8">Type II DHQase</fullName>
    </alternativeName>
</protein>
<evidence type="ECO:0000256" key="3">
    <source>
        <dbReference type="ARBA" id="ARBA00011037"/>
    </source>
</evidence>
<dbReference type="AlphaFoldDB" id="A0AAU9ER81"/>
<accession>A0AAU9ER81</accession>
<evidence type="ECO:0000256" key="2">
    <source>
        <dbReference type="ARBA" id="ARBA00004902"/>
    </source>
</evidence>
<evidence type="ECO:0000313" key="13">
    <source>
        <dbReference type="Proteomes" id="UP001321786"/>
    </source>
</evidence>
<feature type="binding site" evidence="8 10">
    <location>
        <position position="81"/>
    </location>
    <ligand>
        <name>substrate</name>
    </ligand>
</feature>
<reference evidence="12 13" key="1">
    <citation type="submission" date="2023-08" db="EMBL/GenBank/DDBJ databases">
        <title>Helicovermis profunda gen. nov., sp. nov., a novel mesophilic, fermentative bacterium within the Bacillota from a deep-sea hydrothermal vent chimney.</title>
        <authorList>
            <person name="Miyazaki U."/>
            <person name="Mizutani D."/>
            <person name="Hashimoto Y."/>
            <person name="Tame A."/>
            <person name="Sawayama S."/>
            <person name="Miyazaki J."/>
            <person name="Takai K."/>
            <person name="Nakagawa S."/>
        </authorList>
    </citation>
    <scope>NUCLEOTIDE SEQUENCE [LARGE SCALE GENOMIC DNA]</scope>
    <source>
        <strain evidence="12 13">S502</strain>
    </source>
</reference>
<dbReference type="GO" id="GO:0009073">
    <property type="term" value="P:aromatic amino acid family biosynthetic process"/>
    <property type="evidence" value="ECO:0007669"/>
    <property type="project" value="UniProtKB-KW"/>
</dbReference>
<feature type="site" description="Transition state stabilizer" evidence="8 11">
    <location>
        <position position="18"/>
    </location>
</feature>
<dbReference type="GO" id="GO:0003855">
    <property type="term" value="F:3-dehydroquinate dehydratase activity"/>
    <property type="evidence" value="ECO:0007669"/>
    <property type="project" value="UniProtKB-UniRule"/>
</dbReference>
<dbReference type="EC" id="4.2.1.10" evidence="5 8"/>
<comment type="subunit">
    <text evidence="4 8">Homododecamer.</text>
</comment>
<dbReference type="Proteomes" id="UP001321786">
    <property type="component" value="Chromosome"/>
</dbReference>
<dbReference type="NCBIfam" id="TIGR01088">
    <property type="entry name" value="aroQ"/>
    <property type="match status" value="1"/>
</dbReference>
<dbReference type="GO" id="GO:0019631">
    <property type="term" value="P:quinate catabolic process"/>
    <property type="evidence" value="ECO:0007669"/>
    <property type="project" value="TreeGrafter"/>
</dbReference>
<dbReference type="NCBIfam" id="NF003807">
    <property type="entry name" value="PRK05395.1-4"/>
    <property type="match status" value="1"/>
</dbReference>
<evidence type="ECO:0000313" key="12">
    <source>
        <dbReference type="EMBL" id="BEP28990.1"/>
    </source>
</evidence>
<evidence type="ECO:0000256" key="8">
    <source>
        <dbReference type="HAMAP-Rule" id="MF_00169"/>
    </source>
</evidence>
<dbReference type="EMBL" id="AP028654">
    <property type="protein sequence ID" value="BEP28990.1"/>
    <property type="molecule type" value="Genomic_DNA"/>
</dbReference>
<dbReference type="InterPro" id="IPR001874">
    <property type="entry name" value="DHquinase_II"/>
</dbReference>
<feature type="binding site" evidence="8 10">
    <location>
        <position position="75"/>
    </location>
    <ligand>
        <name>substrate</name>
    </ligand>
</feature>
<dbReference type="Gene3D" id="3.40.50.9100">
    <property type="entry name" value="Dehydroquinase, class II"/>
    <property type="match status" value="1"/>
</dbReference>
<evidence type="ECO:0000256" key="10">
    <source>
        <dbReference type="PIRSR" id="PIRSR001399-2"/>
    </source>
</evidence>
<feature type="active site" description="Proton acceptor" evidence="8 9">
    <location>
        <position position="23"/>
    </location>
</feature>
<dbReference type="RefSeq" id="WP_338537284.1">
    <property type="nucleotide sequence ID" value="NZ_AP028654.1"/>
</dbReference>
<keyword evidence="8" id="KW-0028">Amino-acid biosynthesis</keyword>
<dbReference type="NCBIfam" id="NF003805">
    <property type="entry name" value="PRK05395.1-2"/>
    <property type="match status" value="1"/>
</dbReference>
<evidence type="ECO:0000256" key="11">
    <source>
        <dbReference type="PIRSR" id="PIRSR001399-3"/>
    </source>
</evidence>
<comment type="similarity">
    <text evidence="3 8">Belongs to the type-II 3-dehydroquinase family.</text>
</comment>
<dbReference type="HAMAP" id="MF_00169">
    <property type="entry name" value="AroQ"/>
    <property type="match status" value="1"/>
</dbReference>
<dbReference type="CDD" id="cd00466">
    <property type="entry name" value="DHQase_II"/>
    <property type="match status" value="1"/>
</dbReference>
<dbReference type="PANTHER" id="PTHR21272:SF3">
    <property type="entry name" value="CATABOLIC 3-DEHYDROQUINASE"/>
    <property type="match status" value="1"/>
</dbReference>
<proteinExistence type="inferred from homology"/>
<evidence type="ECO:0000256" key="6">
    <source>
        <dbReference type="ARBA" id="ARBA00023141"/>
    </source>
</evidence>
<organism evidence="12 13">
    <name type="scientific">Helicovermis profundi</name>
    <dbReference type="NCBI Taxonomy" id="3065157"/>
    <lineage>
        <taxon>Bacteria</taxon>
        <taxon>Bacillati</taxon>
        <taxon>Bacillota</taxon>
        <taxon>Clostridia</taxon>
        <taxon>Helicovermis</taxon>
    </lineage>
</organism>
<feature type="active site" description="Proton donor" evidence="8 9">
    <location>
        <position position="101"/>
    </location>
</feature>
<feature type="binding site" evidence="8 10">
    <location>
        <position position="112"/>
    </location>
    <ligand>
        <name>substrate</name>
    </ligand>
</feature>
<dbReference type="GO" id="GO:0009423">
    <property type="term" value="P:chorismate biosynthetic process"/>
    <property type="evidence" value="ECO:0007669"/>
    <property type="project" value="UniProtKB-UniRule"/>
</dbReference>
<sequence length="150" mass="16953">MSRVLIINGPNLNLLGIRKKEHYGSETLEDINLFIKEYFDNTGILFDFFQSNSEGEIIDKIHKSLDTKIDYIVINPGALTHYSYSIRDAIEAVRIPTVEVHLSNIHARENFRGKSVIAPVCIGQISGLRKFGYIYAINALKEKKDINGGK</sequence>
<evidence type="ECO:0000256" key="4">
    <source>
        <dbReference type="ARBA" id="ARBA00011193"/>
    </source>
</evidence>